<keyword evidence="2" id="KW-1185">Reference proteome</keyword>
<evidence type="ECO:0008006" key="3">
    <source>
        <dbReference type="Google" id="ProtNLM"/>
    </source>
</evidence>
<organism evidence="1 2">
    <name type="scientific">Caerostris extrusa</name>
    <name type="common">Bark spider</name>
    <name type="synonym">Caerostris bankana</name>
    <dbReference type="NCBI Taxonomy" id="172846"/>
    <lineage>
        <taxon>Eukaryota</taxon>
        <taxon>Metazoa</taxon>
        <taxon>Ecdysozoa</taxon>
        <taxon>Arthropoda</taxon>
        <taxon>Chelicerata</taxon>
        <taxon>Arachnida</taxon>
        <taxon>Araneae</taxon>
        <taxon>Araneomorphae</taxon>
        <taxon>Entelegynae</taxon>
        <taxon>Araneoidea</taxon>
        <taxon>Araneidae</taxon>
        <taxon>Caerostris</taxon>
    </lineage>
</organism>
<reference evidence="1 2" key="1">
    <citation type="submission" date="2021-06" db="EMBL/GenBank/DDBJ databases">
        <title>Caerostris extrusa draft genome.</title>
        <authorList>
            <person name="Kono N."/>
            <person name="Arakawa K."/>
        </authorList>
    </citation>
    <scope>NUCLEOTIDE SEQUENCE [LARGE SCALE GENOMIC DNA]</scope>
</reference>
<evidence type="ECO:0000313" key="2">
    <source>
        <dbReference type="Proteomes" id="UP001054945"/>
    </source>
</evidence>
<sequence length="105" mass="12077">MTDTQQIQHNLEYHGETRWIILSFCQGNLKRTSARLVSVKNGKTPSSSNRAKGFVDIMKKFVKPSNFEHCPFIGFKPSSPKIDLNKPKNLILNPYNKPIKDYIKI</sequence>
<evidence type="ECO:0000313" key="1">
    <source>
        <dbReference type="EMBL" id="GIY18136.1"/>
    </source>
</evidence>
<proteinExistence type="predicted"/>
<protein>
    <recommendedName>
        <fullName evidence="3">LAGLIDADG homing endonuclease</fullName>
    </recommendedName>
</protein>
<dbReference type="AlphaFoldDB" id="A0AAV4RAV4"/>
<accession>A0AAV4RAV4</accession>
<name>A0AAV4RAV4_CAEEX</name>
<dbReference type="Proteomes" id="UP001054945">
    <property type="component" value="Unassembled WGS sequence"/>
</dbReference>
<gene>
    <name evidence="1" type="ORF">CEXT_493051</name>
</gene>
<comment type="caution">
    <text evidence="1">The sequence shown here is derived from an EMBL/GenBank/DDBJ whole genome shotgun (WGS) entry which is preliminary data.</text>
</comment>
<dbReference type="EMBL" id="BPLR01007579">
    <property type="protein sequence ID" value="GIY18136.1"/>
    <property type="molecule type" value="Genomic_DNA"/>
</dbReference>